<comment type="caution">
    <text evidence="2">The sequence shown here is derived from an EMBL/GenBank/DDBJ whole genome shotgun (WGS) entry which is preliminary data.</text>
</comment>
<accession>A0A8H5LMD1</accession>
<keyword evidence="3" id="KW-1185">Reference proteome</keyword>
<evidence type="ECO:0000313" key="2">
    <source>
        <dbReference type="EMBL" id="KAF5362438.1"/>
    </source>
</evidence>
<evidence type="ECO:0000256" key="1">
    <source>
        <dbReference type="SAM" id="MobiDB-lite"/>
    </source>
</evidence>
<name>A0A8H5LMD1_9AGAR</name>
<dbReference type="AlphaFoldDB" id="A0A8H5LMD1"/>
<dbReference type="Proteomes" id="UP000559027">
    <property type="component" value="Unassembled WGS sequence"/>
</dbReference>
<dbReference type="EMBL" id="JAACJO010000002">
    <property type="protein sequence ID" value="KAF5362438.1"/>
    <property type="molecule type" value="Genomic_DNA"/>
</dbReference>
<proteinExistence type="predicted"/>
<feature type="region of interest" description="Disordered" evidence="1">
    <location>
        <begin position="1"/>
        <end position="20"/>
    </location>
</feature>
<sequence length="397" mass="46025">MARTKPIPLRKRTPPPPWPSEEQIRLFSNLPQEVIRRIFEIATEDWQSIKPNLALVSHSLRKLVESRLYEHLYFRAAQPDPFALFYRTFCERDKSTTRSPTFYRENVRTFEVRGPARMVAQETSDTYTVIKELVGLGSLIFTGGVQNGSPHCPIRAETSWGQRISFRTKICGNWDSRHTPSTSESDDGNILNHHIFKDITHLALDVFTPYSPWESFTQLSAPTHLSFNLIDRDDTEGLGLGRCITTLLSSCPRNLHIIIFPCIDERYLGGYHIHYDDWDYKRDDPSRMRGMLAPYVLRIIPELPVEDWGQYCTDLPQNSKVSLSELHLMWRMALGLLDPRIVVASCITLPSDLVFRDEVIDHFSEYYQFGSVMKKDRWSVAEEIVKKRRSRLQTTTT</sequence>
<evidence type="ECO:0000313" key="3">
    <source>
        <dbReference type="Proteomes" id="UP000559027"/>
    </source>
</evidence>
<reference evidence="2 3" key="1">
    <citation type="journal article" date="2020" name="ISME J.">
        <title>Uncovering the hidden diversity of litter-decomposition mechanisms in mushroom-forming fungi.</title>
        <authorList>
            <person name="Floudas D."/>
            <person name="Bentzer J."/>
            <person name="Ahren D."/>
            <person name="Johansson T."/>
            <person name="Persson P."/>
            <person name="Tunlid A."/>
        </authorList>
    </citation>
    <scope>NUCLEOTIDE SEQUENCE [LARGE SCALE GENOMIC DNA]</scope>
    <source>
        <strain evidence="2 3">CBS 146.42</strain>
    </source>
</reference>
<protein>
    <recommendedName>
        <fullName evidence="4">F-box domain-containing protein</fullName>
    </recommendedName>
</protein>
<dbReference type="OrthoDB" id="3145912at2759"/>
<gene>
    <name evidence="2" type="ORF">D9756_002415</name>
</gene>
<evidence type="ECO:0008006" key="4">
    <source>
        <dbReference type="Google" id="ProtNLM"/>
    </source>
</evidence>
<organism evidence="2 3">
    <name type="scientific">Leucocoprinus leucothites</name>
    <dbReference type="NCBI Taxonomy" id="201217"/>
    <lineage>
        <taxon>Eukaryota</taxon>
        <taxon>Fungi</taxon>
        <taxon>Dikarya</taxon>
        <taxon>Basidiomycota</taxon>
        <taxon>Agaricomycotina</taxon>
        <taxon>Agaricomycetes</taxon>
        <taxon>Agaricomycetidae</taxon>
        <taxon>Agaricales</taxon>
        <taxon>Agaricineae</taxon>
        <taxon>Agaricaceae</taxon>
        <taxon>Leucocoprinus</taxon>
    </lineage>
</organism>